<keyword evidence="4" id="KW-1185">Reference proteome</keyword>
<dbReference type="SUPFAM" id="SSF52200">
    <property type="entry name" value="Toll/Interleukin receptor TIR domain"/>
    <property type="match status" value="1"/>
</dbReference>
<evidence type="ECO:0000256" key="1">
    <source>
        <dbReference type="ARBA" id="ARBA00023027"/>
    </source>
</evidence>
<dbReference type="OrthoDB" id="6160824at2759"/>
<sequence length="365" mass="42780">MSQKFDVFLSFRGSDTRRTFSSFLYRDLVRMNIRTFKDDKELEIGQMISAELDRAIETSRFAVVVVSVNYAESPWCLEELRKIMDLVRNGWITVMPVFYGVDPCHVRRQSGVFVEHFQKHETREDQEKVLSWRQALTDLANISGICSSLCEDDSKIVDKITELISKNLMINTTRINGSDLRGIYAHMKAFNRLLNLSSKKSVRVIGIWERGSTRRSVLSKFVYENISQHFESHFFLESDKMVYKDRHMSHPFEEWMSQIRHKDKKVLLVVENIKKLEQFNALEEHIDSFGPGSIVIITTQDKQVLFSSRIKLVYEIECQILEESTNHAKEWFGHLRGKISSQNPIFHRHSMRGSTQHRFVLRHKA</sequence>
<dbReference type="InterPro" id="IPR035897">
    <property type="entry name" value="Toll_tir_struct_dom_sf"/>
</dbReference>
<dbReference type="EMBL" id="KB870808">
    <property type="protein sequence ID" value="EOA27371.1"/>
    <property type="molecule type" value="Genomic_DNA"/>
</dbReference>
<dbReference type="GO" id="GO:0007165">
    <property type="term" value="P:signal transduction"/>
    <property type="evidence" value="ECO:0007669"/>
    <property type="project" value="InterPro"/>
</dbReference>
<name>R0FXD0_9BRAS</name>
<reference evidence="4" key="1">
    <citation type="journal article" date="2013" name="Nat. Genet.">
        <title>The Capsella rubella genome and the genomic consequences of rapid mating system evolution.</title>
        <authorList>
            <person name="Slotte T."/>
            <person name="Hazzouri K.M."/>
            <person name="Agren J.A."/>
            <person name="Koenig D."/>
            <person name="Maumus F."/>
            <person name="Guo Y.L."/>
            <person name="Steige K."/>
            <person name="Platts A.E."/>
            <person name="Escobar J.S."/>
            <person name="Newman L.K."/>
            <person name="Wang W."/>
            <person name="Mandakova T."/>
            <person name="Vello E."/>
            <person name="Smith L.M."/>
            <person name="Henz S.R."/>
            <person name="Steffen J."/>
            <person name="Takuno S."/>
            <person name="Brandvain Y."/>
            <person name="Coop G."/>
            <person name="Andolfatto P."/>
            <person name="Hu T.T."/>
            <person name="Blanchette M."/>
            <person name="Clark R.M."/>
            <person name="Quesneville H."/>
            <person name="Nordborg M."/>
            <person name="Gaut B.S."/>
            <person name="Lysak M.A."/>
            <person name="Jenkins J."/>
            <person name="Grimwood J."/>
            <person name="Chapman J."/>
            <person name="Prochnik S."/>
            <person name="Shu S."/>
            <person name="Rokhsar D."/>
            <person name="Schmutz J."/>
            <person name="Weigel D."/>
            <person name="Wright S.I."/>
        </authorList>
    </citation>
    <scope>NUCLEOTIDE SEQUENCE [LARGE SCALE GENOMIC DNA]</scope>
    <source>
        <strain evidence="4">cv. Monte Gargano</strain>
    </source>
</reference>
<dbReference type="AlphaFoldDB" id="R0FXD0"/>
<dbReference type="PANTHER" id="PTHR11017">
    <property type="entry name" value="LEUCINE-RICH REPEAT-CONTAINING PROTEIN"/>
    <property type="match status" value="1"/>
</dbReference>
<gene>
    <name evidence="3" type="ORF">CARUB_v10023488mg</name>
</gene>
<dbReference type="SMART" id="SM00255">
    <property type="entry name" value="TIR"/>
    <property type="match status" value="1"/>
</dbReference>
<evidence type="ECO:0000259" key="2">
    <source>
        <dbReference type="PROSITE" id="PS50104"/>
    </source>
</evidence>
<dbReference type="STRING" id="81985.R0FXD0"/>
<dbReference type="FunFam" id="3.40.50.10140:FF:000007">
    <property type="entry name" value="Disease resistance protein (TIR-NBS-LRR class)"/>
    <property type="match status" value="1"/>
</dbReference>
<dbReference type="Pfam" id="PF01582">
    <property type="entry name" value="TIR"/>
    <property type="match status" value="1"/>
</dbReference>
<dbReference type="Gene3D" id="3.40.50.300">
    <property type="entry name" value="P-loop containing nucleotide triphosphate hydrolases"/>
    <property type="match status" value="1"/>
</dbReference>
<dbReference type="InterPro" id="IPR044974">
    <property type="entry name" value="Disease_R_plants"/>
</dbReference>
<dbReference type="KEGG" id="crb:17889082"/>
<dbReference type="GO" id="GO:0006952">
    <property type="term" value="P:defense response"/>
    <property type="evidence" value="ECO:0007669"/>
    <property type="project" value="InterPro"/>
</dbReference>
<protein>
    <recommendedName>
        <fullName evidence="2">TIR domain-containing protein</fullName>
    </recommendedName>
</protein>
<dbReference type="Proteomes" id="UP000029121">
    <property type="component" value="Unassembled WGS sequence"/>
</dbReference>
<keyword evidence="1" id="KW-0520">NAD</keyword>
<evidence type="ECO:0000313" key="3">
    <source>
        <dbReference type="EMBL" id="EOA27371.1"/>
    </source>
</evidence>
<feature type="domain" description="TIR" evidence="2">
    <location>
        <begin position="3"/>
        <end position="168"/>
    </location>
</feature>
<organism evidence="3 4">
    <name type="scientific">Capsella rubella</name>
    <dbReference type="NCBI Taxonomy" id="81985"/>
    <lineage>
        <taxon>Eukaryota</taxon>
        <taxon>Viridiplantae</taxon>
        <taxon>Streptophyta</taxon>
        <taxon>Embryophyta</taxon>
        <taxon>Tracheophyta</taxon>
        <taxon>Spermatophyta</taxon>
        <taxon>Magnoliopsida</taxon>
        <taxon>eudicotyledons</taxon>
        <taxon>Gunneridae</taxon>
        <taxon>Pentapetalae</taxon>
        <taxon>rosids</taxon>
        <taxon>malvids</taxon>
        <taxon>Brassicales</taxon>
        <taxon>Brassicaceae</taxon>
        <taxon>Camelineae</taxon>
        <taxon>Capsella</taxon>
    </lineage>
</organism>
<accession>R0FXD0</accession>
<evidence type="ECO:0000313" key="4">
    <source>
        <dbReference type="Proteomes" id="UP000029121"/>
    </source>
</evidence>
<dbReference type="PANTHER" id="PTHR11017:SF570">
    <property type="entry name" value="DISEASE RESISTANCE PROTEIN (TIR-NBS CLASS)-RELATED"/>
    <property type="match status" value="1"/>
</dbReference>
<dbReference type="Gene3D" id="3.40.50.10140">
    <property type="entry name" value="Toll/interleukin-1 receptor homology (TIR) domain"/>
    <property type="match status" value="1"/>
</dbReference>
<dbReference type="SUPFAM" id="SSF52540">
    <property type="entry name" value="P-loop containing nucleoside triphosphate hydrolases"/>
    <property type="match status" value="1"/>
</dbReference>
<dbReference type="InterPro" id="IPR000157">
    <property type="entry name" value="TIR_dom"/>
</dbReference>
<proteinExistence type="predicted"/>
<dbReference type="InterPro" id="IPR027417">
    <property type="entry name" value="P-loop_NTPase"/>
</dbReference>
<dbReference type="PROSITE" id="PS50104">
    <property type="entry name" value="TIR"/>
    <property type="match status" value="1"/>
</dbReference>